<evidence type="ECO:0000256" key="6">
    <source>
        <dbReference type="PROSITE-ProRule" id="PRU00289"/>
    </source>
</evidence>
<feature type="compositionally biased region" description="Basic and acidic residues" evidence="7">
    <location>
        <begin position="64"/>
        <end position="91"/>
    </location>
</feature>
<accession>A0ABW2PW64</accession>
<protein>
    <submittedName>
        <fullName evidence="9">DNA translocase FtsK</fullName>
    </submittedName>
</protein>
<feature type="compositionally biased region" description="Basic and acidic residues" evidence="7">
    <location>
        <begin position="165"/>
        <end position="187"/>
    </location>
</feature>
<feature type="compositionally biased region" description="Basic and acidic residues" evidence="7">
    <location>
        <begin position="291"/>
        <end position="320"/>
    </location>
</feature>
<keyword evidence="10" id="KW-1185">Reference proteome</keyword>
<keyword evidence="5" id="KW-0238">DNA-binding</keyword>
<evidence type="ECO:0000256" key="7">
    <source>
        <dbReference type="SAM" id="MobiDB-lite"/>
    </source>
</evidence>
<feature type="compositionally biased region" description="Basic and acidic residues" evidence="7">
    <location>
        <begin position="205"/>
        <end position="243"/>
    </location>
</feature>
<name>A0ABW2PW64_9BACL</name>
<feature type="compositionally biased region" description="Basic and acidic residues" evidence="7">
    <location>
        <begin position="24"/>
        <end position="54"/>
    </location>
</feature>
<dbReference type="PANTHER" id="PTHR22683:SF42">
    <property type="entry name" value="DNA TRANSLOCASE SFTA"/>
    <property type="match status" value="1"/>
</dbReference>
<dbReference type="InterPro" id="IPR036388">
    <property type="entry name" value="WH-like_DNA-bd_sf"/>
</dbReference>
<comment type="similarity">
    <text evidence="1">Belongs to the FtsK/SpoIIIE/SftA family.</text>
</comment>
<feature type="domain" description="FtsK" evidence="8">
    <location>
        <begin position="464"/>
        <end position="656"/>
    </location>
</feature>
<feature type="binding site" evidence="6">
    <location>
        <begin position="481"/>
        <end position="488"/>
    </location>
    <ligand>
        <name>ATP</name>
        <dbReference type="ChEBI" id="CHEBI:30616"/>
    </ligand>
</feature>
<dbReference type="InterPro" id="IPR018541">
    <property type="entry name" value="Ftsk_gamma"/>
</dbReference>
<sequence length="803" mass="91384">MSSWWKRFFSLDDDDVDISESGEDTERKEEFRKRYQEPISRRNDKYGRLEDPNRRVHVRMTHQYPEKKSSSFETFKRPAYDLNEKKTPIHDENEDAVPKKQPFKPTEVPSPVYGFRKPPKRSNNMNTGSQLKNSSQKVQKKYAPPAVQKDTFSESEKGPSSLRELLNDKRSKRELTKERPDVNKQNDDAEDSTNNPVKINTDYPVKFKENDKKIKAEHEMTNSHLHNGEPAKKDNDLNSEDHQIINQANEQETQETNEQKYPNVPVHQPRRRSSKVPYNVLMFRSDKNALQKNLDVKRQDRGLKRGEPSRVTKKQELKEFDEPDPDNVPFHLSKTLLDAPPETPPHEEEDWILQKQKVLQETLENFRVKAEIVDHVQGPAVTRYEIRLQPGVKVNKVINLTEDIKLSMAAKQIRIAPVPGKSTVGIEIPNDIRKPVYLKHLLDSQEFKEHKSPLAAVLGQDISGENVVTDLAKMPHGLIAGATGSGKSVCIHSLILSLIYKTSPDMLRLILIDPKVVELAAYQKLPHLAAPVLTQPKEASLALKWAVDEMERRYQTFAGAGVRDIGRYNNYIDQKAIDGEKMPYIVIIIDELADLMMVSPQDVEEAICRIAQKARAAGIHLLLATQRPSVDVITGLIKSNIPTRIAFSVSSQADSRTIIDTGGAERLLGQGDMLFAENGARESRRLQGCFVSDEEIDRVTEALAQMDAPPYLFDKEDMQQTKYEEMDEEDDLFEEAAYFVIDQGQASVSSLQRKFRIGYNRAARLVDQLESLGIISEANGSKPRQVLMAKESFEEQVLGHEVL</sequence>
<gene>
    <name evidence="9" type="ORF">ACFQRG_11595</name>
</gene>
<dbReference type="SUPFAM" id="SSF52540">
    <property type="entry name" value="P-loop containing nucleoside triphosphate hydrolases"/>
    <property type="match status" value="1"/>
</dbReference>
<dbReference type="PROSITE" id="PS50901">
    <property type="entry name" value="FTSK"/>
    <property type="match status" value="1"/>
</dbReference>
<dbReference type="Gene3D" id="3.30.980.40">
    <property type="match status" value="1"/>
</dbReference>
<reference evidence="10" key="1">
    <citation type="journal article" date="2019" name="Int. J. Syst. Evol. Microbiol.">
        <title>The Global Catalogue of Microorganisms (GCM) 10K type strain sequencing project: providing services to taxonomists for standard genome sequencing and annotation.</title>
        <authorList>
            <consortium name="The Broad Institute Genomics Platform"/>
            <consortium name="The Broad Institute Genome Sequencing Center for Infectious Disease"/>
            <person name="Wu L."/>
            <person name="Ma J."/>
        </authorList>
    </citation>
    <scope>NUCLEOTIDE SEQUENCE [LARGE SCALE GENOMIC DNA]</scope>
    <source>
        <strain evidence="10">CGMCC 1.16305</strain>
    </source>
</reference>
<keyword evidence="3" id="KW-0159">Chromosome partition</keyword>
<dbReference type="SMART" id="SM00843">
    <property type="entry name" value="Ftsk_gamma"/>
    <property type="match status" value="1"/>
</dbReference>
<dbReference type="EMBL" id="JBHTCO010000014">
    <property type="protein sequence ID" value="MFC7393597.1"/>
    <property type="molecule type" value="Genomic_DNA"/>
</dbReference>
<keyword evidence="2 6" id="KW-0547">Nucleotide-binding</keyword>
<feature type="region of interest" description="Disordered" evidence="7">
    <location>
        <begin position="15"/>
        <end position="277"/>
    </location>
</feature>
<proteinExistence type="inferred from homology"/>
<dbReference type="InterPro" id="IPR027417">
    <property type="entry name" value="P-loop_NTPase"/>
</dbReference>
<dbReference type="SUPFAM" id="SSF46785">
    <property type="entry name" value="Winged helix' DNA-binding domain"/>
    <property type="match status" value="1"/>
</dbReference>
<dbReference type="RefSeq" id="WP_380966112.1">
    <property type="nucleotide sequence ID" value="NZ_JBHTCO010000014.1"/>
</dbReference>
<dbReference type="CDD" id="cd01127">
    <property type="entry name" value="TrwB_TraG_TraD_VirD4"/>
    <property type="match status" value="1"/>
</dbReference>
<evidence type="ECO:0000256" key="1">
    <source>
        <dbReference type="ARBA" id="ARBA00006474"/>
    </source>
</evidence>
<evidence type="ECO:0000313" key="10">
    <source>
        <dbReference type="Proteomes" id="UP001596505"/>
    </source>
</evidence>
<dbReference type="InterPro" id="IPR041027">
    <property type="entry name" value="FtsK_alpha"/>
</dbReference>
<dbReference type="Pfam" id="PF09397">
    <property type="entry name" value="FtsK_gamma"/>
    <property type="match status" value="1"/>
</dbReference>
<dbReference type="InterPro" id="IPR002543">
    <property type="entry name" value="FtsK_dom"/>
</dbReference>
<dbReference type="Pfam" id="PF17854">
    <property type="entry name" value="FtsK_alpha"/>
    <property type="match status" value="1"/>
</dbReference>
<feature type="compositionally biased region" description="Polar residues" evidence="7">
    <location>
        <begin position="121"/>
        <end position="137"/>
    </location>
</feature>
<dbReference type="InterPro" id="IPR003593">
    <property type="entry name" value="AAA+_ATPase"/>
</dbReference>
<dbReference type="PANTHER" id="PTHR22683">
    <property type="entry name" value="SPORULATION PROTEIN RELATED"/>
    <property type="match status" value="1"/>
</dbReference>
<dbReference type="InterPro" id="IPR050206">
    <property type="entry name" value="FtsK/SpoIIIE/SftA"/>
</dbReference>
<dbReference type="Pfam" id="PF01580">
    <property type="entry name" value="FtsK_SpoIIIE"/>
    <property type="match status" value="1"/>
</dbReference>
<dbReference type="Proteomes" id="UP001596505">
    <property type="component" value="Unassembled WGS sequence"/>
</dbReference>
<keyword evidence="4 6" id="KW-0067">ATP-binding</keyword>
<dbReference type="SMART" id="SM00382">
    <property type="entry name" value="AAA"/>
    <property type="match status" value="1"/>
</dbReference>
<feature type="compositionally biased region" description="Low complexity" evidence="7">
    <location>
        <begin position="244"/>
        <end position="256"/>
    </location>
</feature>
<evidence type="ECO:0000256" key="4">
    <source>
        <dbReference type="ARBA" id="ARBA00022840"/>
    </source>
</evidence>
<dbReference type="Gene3D" id="1.10.10.10">
    <property type="entry name" value="Winged helix-like DNA-binding domain superfamily/Winged helix DNA-binding domain"/>
    <property type="match status" value="1"/>
</dbReference>
<organism evidence="9 10">
    <name type="scientific">Scopulibacillus cellulosilyticus</name>
    <dbReference type="NCBI Taxonomy" id="2665665"/>
    <lineage>
        <taxon>Bacteria</taxon>
        <taxon>Bacillati</taxon>
        <taxon>Bacillota</taxon>
        <taxon>Bacilli</taxon>
        <taxon>Bacillales</taxon>
        <taxon>Sporolactobacillaceae</taxon>
        <taxon>Scopulibacillus</taxon>
    </lineage>
</organism>
<evidence type="ECO:0000313" key="9">
    <source>
        <dbReference type="EMBL" id="MFC7393597.1"/>
    </source>
</evidence>
<evidence type="ECO:0000259" key="8">
    <source>
        <dbReference type="PROSITE" id="PS50901"/>
    </source>
</evidence>
<feature type="region of interest" description="Disordered" evidence="7">
    <location>
        <begin position="291"/>
        <end position="328"/>
    </location>
</feature>
<dbReference type="InterPro" id="IPR036390">
    <property type="entry name" value="WH_DNA-bd_sf"/>
</dbReference>
<evidence type="ECO:0000256" key="3">
    <source>
        <dbReference type="ARBA" id="ARBA00022829"/>
    </source>
</evidence>
<comment type="caution">
    <text evidence="9">The sequence shown here is derived from an EMBL/GenBank/DDBJ whole genome shotgun (WGS) entry which is preliminary data.</text>
</comment>
<dbReference type="Gene3D" id="3.40.50.300">
    <property type="entry name" value="P-loop containing nucleotide triphosphate hydrolases"/>
    <property type="match status" value="1"/>
</dbReference>
<evidence type="ECO:0000256" key="5">
    <source>
        <dbReference type="ARBA" id="ARBA00023125"/>
    </source>
</evidence>
<evidence type="ECO:0000256" key="2">
    <source>
        <dbReference type="ARBA" id="ARBA00022741"/>
    </source>
</evidence>